<keyword evidence="3" id="KW-1185">Reference proteome</keyword>
<comment type="caution">
    <text evidence="2">The sequence shown here is derived from an EMBL/GenBank/DDBJ whole genome shotgun (WGS) entry which is preliminary data.</text>
</comment>
<reference evidence="3" key="1">
    <citation type="journal article" date="2019" name="Int. J. Syst. Evol. Microbiol.">
        <title>The Global Catalogue of Microorganisms (GCM) 10K type strain sequencing project: providing services to taxonomists for standard genome sequencing and annotation.</title>
        <authorList>
            <consortium name="The Broad Institute Genomics Platform"/>
            <consortium name="The Broad Institute Genome Sequencing Center for Infectious Disease"/>
            <person name="Wu L."/>
            <person name="Ma J."/>
        </authorList>
    </citation>
    <scope>NUCLEOTIDE SEQUENCE [LARGE SCALE GENOMIC DNA]</scope>
    <source>
        <strain evidence="3">JCM 15933</strain>
    </source>
</reference>
<organism evidence="2 3">
    <name type="scientific">Dactylosporangium maewongense</name>
    <dbReference type="NCBI Taxonomy" id="634393"/>
    <lineage>
        <taxon>Bacteria</taxon>
        <taxon>Bacillati</taxon>
        <taxon>Actinomycetota</taxon>
        <taxon>Actinomycetes</taxon>
        <taxon>Micromonosporales</taxon>
        <taxon>Micromonosporaceae</taxon>
        <taxon>Dactylosporangium</taxon>
    </lineage>
</organism>
<evidence type="ECO:0000313" key="3">
    <source>
        <dbReference type="Proteomes" id="UP001501470"/>
    </source>
</evidence>
<dbReference type="EMBL" id="BAAAQD010000025">
    <property type="protein sequence ID" value="GAA1556304.1"/>
    <property type="molecule type" value="Genomic_DNA"/>
</dbReference>
<feature type="domain" description="DUF4253" evidence="1">
    <location>
        <begin position="148"/>
        <end position="255"/>
    </location>
</feature>
<evidence type="ECO:0000313" key="2">
    <source>
        <dbReference type="EMBL" id="GAA1556304.1"/>
    </source>
</evidence>
<accession>A0ABP4N683</accession>
<proteinExistence type="predicted"/>
<dbReference type="Proteomes" id="UP001501470">
    <property type="component" value="Unassembled WGS sequence"/>
</dbReference>
<name>A0ABP4N683_9ACTN</name>
<dbReference type="InterPro" id="IPR025349">
    <property type="entry name" value="DUF4253"/>
</dbReference>
<evidence type="ECO:0000259" key="1">
    <source>
        <dbReference type="Pfam" id="PF14062"/>
    </source>
</evidence>
<sequence>MRVSVKRLTLPARVKALTVPLPPGKTIRPDLDDDEPAVLWLSKTSPPPGLWEELRAAHPATGLWPLLLTHLDGDPCRPWIEGELVPDDMSDPADHDPAALLPKWWAETGDERGPWPGLAPAAGVDPADADATADREAAALVASRRPWRLGLVAAGRGADALTVVGWDGPANHTDDTAHISAVLRSWEERFGVRVVGVGFAELFLSVAAPPSTVDEALTVAAEHVAFCPDTAWADDDLQGYAAGLVGAPAWHFWWD</sequence>
<dbReference type="Pfam" id="PF14062">
    <property type="entry name" value="DUF4253"/>
    <property type="match status" value="1"/>
</dbReference>
<protein>
    <submittedName>
        <fullName evidence="2">DUF4253 domain-containing protein</fullName>
    </submittedName>
</protein>
<gene>
    <name evidence="2" type="ORF">GCM10009827_091460</name>
</gene>